<dbReference type="PROSITE" id="PS00198">
    <property type="entry name" value="4FE4S_FER_1"/>
    <property type="match status" value="2"/>
</dbReference>
<evidence type="ECO:0000313" key="9">
    <source>
        <dbReference type="EMBL" id="TQM91190.1"/>
    </source>
</evidence>
<dbReference type="PROSITE" id="PS51379">
    <property type="entry name" value="4FE4S_FER_2"/>
    <property type="match status" value="2"/>
</dbReference>
<dbReference type="GO" id="GO:0016491">
    <property type="term" value="F:oxidoreductase activity"/>
    <property type="evidence" value="ECO:0007669"/>
    <property type="project" value="UniProtKB-KW"/>
</dbReference>
<dbReference type="PANTHER" id="PTHR43255:SF1">
    <property type="entry name" value="IRON-SULFUR-BINDING OXIDOREDUCTASE FADF-RELATED"/>
    <property type="match status" value="1"/>
</dbReference>
<protein>
    <submittedName>
        <fullName evidence="9">Fe-S oxidoreductase</fullName>
    </submittedName>
</protein>
<keyword evidence="7" id="KW-0472">Membrane</keyword>
<dbReference type="Pfam" id="PF02754">
    <property type="entry name" value="CCG"/>
    <property type="match status" value="2"/>
</dbReference>
<keyword evidence="3" id="KW-0560">Oxidoreductase</keyword>
<keyword evidence="4" id="KW-0408">Iron</keyword>
<dbReference type="InterPro" id="IPR004017">
    <property type="entry name" value="Cys_rich_dom"/>
</dbReference>
<dbReference type="InterPro" id="IPR017896">
    <property type="entry name" value="4Fe4S_Fe-S-bd"/>
</dbReference>
<feature type="transmembrane region" description="Helical" evidence="7">
    <location>
        <begin position="155"/>
        <end position="177"/>
    </location>
</feature>
<dbReference type="InterPro" id="IPR017900">
    <property type="entry name" value="4Fe4S_Fe_S_CS"/>
</dbReference>
<evidence type="ECO:0000256" key="5">
    <source>
        <dbReference type="ARBA" id="ARBA00023014"/>
    </source>
</evidence>
<dbReference type="InterPro" id="IPR051460">
    <property type="entry name" value="HdrC_iron-sulfur_subunit"/>
</dbReference>
<evidence type="ECO:0000256" key="3">
    <source>
        <dbReference type="ARBA" id="ARBA00023002"/>
    </source>
</evidence>
<dbReference type="Proteomes" id="UP000315133">
    <property type="component" value="Unassembled WGS sequence"/>
</dbReference>
<feature type="transmembrane region" description="Helical" evidence="7">
    <location>
        <begin position="197"/>
        <end position="223"/>
    </location>
</feature>
<feature type="region of interest" description="Disordered" evidence="6">
    <location>
        <begin position="757"/>
        <end position="777"/>
    </location>
</feature>
<keyword evidence="7" id="KW-1133">Transmembrane helix</keyword>
<keyword evidence="5" id="KW-0411">Iron-sulfur</keyword>
<dbReference type="GO" id="GO:0051539">
    <property type="term" value="F:4 iron, 4 sulfur cluster binding"/>
    <property type="evidence" value="ECO:0007669"/>
    <property type="project" value="UniProtKB-KW"/>
</dbReference>
<feature type="transmembrane region" description="Helical" evidence="7">
    <location>
        <begin position="71"/>
        <end position="95"/>
    </location>
</feature>
<dbReference type="EMBL" id="VFPU01000002">
    <property type="protein sequence ID" value="TQM91190.1"/>
    <property type="molecule type" value="Genomic_DNA"/>
</dbReference>
<dbReference type="GO" id="GO:0046872">
    <property type="term" value="F:metal ion binding"/>
    <property type="evidence" value="ECO:0007669"/>
    <property type="project" value="UniProtKB-KW"/>
</dbReference>
<evidence type="ECO:0000256" key="6">
    <source>
        <dbReference type="SAM" id="MobiDB-lite"/>
    </source>
</evidence>
<evidence type="ECO:0000256" key="7">
    <source>
        <dbReference type="SAM" id="Phobius"/>
    </source>
</evidence>
<feature type="domain" description="4Fe-4S ferredoxin-type" evidence="8">
    <location>
        <begin position="405"/>
        <end position="437"/>
    </location>
</feature>
<dbReference type="PANTHER" id="PTHR43255">
    <property type="entry name" value="IRON-SULFUR-BINDING OXIDOREDUCTASE FADF-RELATED-RELATED"/>
    <property type="match status" value="1"/>
</dbReference>
<evidence type="ECO:0000313" key="10">
    <source>
        <dbReference type="Proteomes" id="UP000315133"/>
    </source>
</evidence>
<evidence type="ECO:0000256" key="4">
    <source>
        <dbReference type="ARBA" id="ARBA00023004"/>
    </source>
</evidence>
<dbReference type="RefSeq" id="WP_141820658.1">
    <property type="nucleotide sequence ID" value="NZ_BAAAIL010000001.1"/>
</dbReference>
<feature type="transmembrane region" description="Helical" evidence="7">
    <location>
        <begin position="6"/>
        <end position="26"/>
    </location>
</feature>
<dbReference type="InterPro" id="IPR009051">
    <property type="entry name" value="Helical_ferredxn"/>
</dbReference>
<dbReference type="OrthoDB" id="9794954at2"/>
<feature type="domain" description="4Fe-4S ferredoxin-type" evidence="8">
    <location>
        <begin position="303"/>
        <end position="330"/>
    </location>
</feature>
<sequence>MDVGTLQVVAIVVAALITLAAVALFVRTIAGFVTKFRLGQPVKGRTDDPGERTVTLVREFLGHTRMARKPVVAVAHWFVMVSFGLLVLTLVTAYGQLFDPEFALPLIGHWAPYEWISEIFGWAAILGILALVVVRQLRHPRGEGRRSRFWGSNFWQAYFVEAVILGVGICIVLLRGMEYAIGRQHGEEWATMGHFPLTAWVGGFFSGASVGALETAIVVVALVKILISMTWMLTIALVPTMGVAWHRFLAFFNIWLKRHADGSTSLGPLQPITVAGEPVDFEDVENLDEDAALGVGKVEDFTWKGLLDFSTCTECGRCQEQCPAWNTDKPLSPKMVVLNLRNHHHAKAPWLLADAEHRDAATEAFSALGDGPRPEQLHGIPLSAVAEAQRELVGGTEGDPTIPSGGAVIDPDVLWSCTTCGACVEQCPVDIEHVDAIVDMRRYQTLIESAFPSELGGLFKNLENKGNPWGMNARLRMDWAKDLPFDIPMAGADVEDLAEVDYLFWVGCAGAFEDRAKKTTRAVAELLHTAGVSFAVLGDGETCTGDPARRAGNEFLFQMLAMQNVEVLKEVNATKIVVTCAHCFNTIKNEYPQVGGQFEVVHHTQLLNRLVREKRLTPVHRPADADTSGVASTAESVTYHDPCYLGRHNQVYAPPRELLGALPGVELREMPRSGEKSFCCGAGGARMWMEEKLGTRINLNRTEEAIATGADRIAIGCPFCRVMLSDGLTQKQSEGAREEIEVVDVAQMLLAAVRRGQEGEEAAAADAAPQPDPEPAV</sequence>
<dbReference type="GO" id="GO:0005886">
    <property type="term" value="C:plasma membrane"/>
    <property type="evidence" value="ECO:0007669"/>
    <property type="project" value="TreeGrafter"/>
</dbReference>
<evidence type="ECO:0000256" key="2">
    <source>
        <dbReference type="ARBA" id="ARBA00022723"/>
    </source>
</evidence>
<keyword evidence="1" id="KW-0004">4Fe-4S</keyword>
<reference evidence="9 10" key="1">
    <citation type="submission" date="2019-06" db="EMBL/GenBank/DDBJ databases">
        <title>Sequencing the genomes of 1000 actinobacteria strains.</title>
        <authorList>
            <person name="Klenk H.-P."/>
        </authorList>
    </citation>
    <scope>NUCLEOTIDE SEQUENCE [LARGE SCALE GENOMIC DNA]</scope>
    <source>
        <strain evidence="9 10">DSM 12362</strain>
    </source>
</reference>
<organism evidence="9 10">
    <name type="scientific">Ornithinimicrobium humiphilum</name>
    <dbReference type="NCBI Taxonomy" id="125288"/>
    <lineage>
        <taxon>Bacteria</taxon>
        <taxon>Bacillati</taxon>
        <taxon>Actinomycetota</taxon>
        <taxon>Actinomycetes</taxon>
        <taxon>Micrococcales</taxon>
        <taxon>Ornithinimicrobiaceae</taxon>
        <taxon>Ornithinimicrobium</taxon>
    </lineage>
</organism>
<name>A0A543K802_9MICO</name>
<comment type="caution">
    <text evidence="9">The sequence shown here is derived from an EMBL/GenBank/DDBJ whole genome shotgun (WGS) entry which is preliminary data.</text>
</comment>
<dbReference type="SUPFAM" id="SSF46548">
    <property type="entry name" value="alpha-helical ferredoxin"/>
    <property type="match status" value="1"/>
</dbReference>
<keyword evidence="2" id="KW-0479">Metal-binding</keyword>
<feature type="transmembrane region" description="Helical" evidence="7">
    <location>
        <begin position="115"/>
        <end position="134"/>
    </location>
</feature>
<keyword evidence="10" id="KW-1185">Reference proteome</keyword>
<evidence type="ECO:0000256" key="1">
    <source>
        <dbReference type="ARBA" id="ARBA00022485"/>
    </source>
</evidence>
<dbReference type="Pfam" id="PF13187">
    <property type="entry name" value="Fer4_9"/>
    <property type="match status" value="1"/>
</dbReference>
<keyword evidence="7" id="KW-0812">Transmembrane</keyword>
<accession>A0A543K802</accession>
<dbReference type="AlphaFoldDB" id="A0A543K802"/>
<proteinExistence type="predicted"/>
<gene>
    <name evidence="9" type="ORF">FB476_2924</name>
</gene>
<dbReference type="Gene3D" id="1.10.1060.10">
    <property type="entry name" value="Alpha-helical ferredoxin"/>
    <property type="match status" value="2"/>
</dbReference>
<evidence type="ECO:0000259" key="8">
    <source>
        <dbReference type="PROSITE" id="PS51379"/>
    </source>
</evidence>